<dbReference type="EMBL" id="VAUV01000009">
    <property type="protein sequence ID" value="TLD70161.1"/>
    <property type="molecule type" value="Genomic_DNA"/>
</dbReference>
<dbReference type="Gene3D" id="1.10.10.10">
    <property type="entry name" value="Winged helix-like DNA-binding domain superfamily/Winged helix DNA-binding domain"/>
    <property type="match status" value="1"/>
</dbReference>
<dbReference type="SUPFAM" id="SSF46894">
    <property type="entry name" value="C-terminal effector domain of the bipartite response regulators"/>
    <property type="match status" value="1"/>
</dbReference>
<protein>
    <submittedName>
        <fullName evidence="9">Response regulator transcription factor</fullName>
    </submittedName>
</protein>
<dbReference type="InterPro" id="IPR036388">
    <property type="entry name" value="WH-like_DNA-bd_sf"/>
</dbReference>
<evidence type="ECO:0000256" key="2">
    <source>
        <dbReference type="ARBA" id="ARBA00023012"/>
    </source>
</evidence>
<reference evidence="9 10" key="1">
    <citation type="submission" date="2019-05" db="EMBL/GenBank/DDBJ databases">
        <title>Verrucobacter flavum gen. nov., sp. nov. a new member of the family Verrucomicrobiaceae.</title>
        <authorList>
            <person name="Szuroczki S."/>
            <person name="Abbaszade G."/>
            <person name="Szabo A."/>
            <person name="Felfoldi T."/>
            <person name="Schumann P."/>
            <person name="Boka K."/>
            <person name="Keki Z."/>
            <person name="Toumi M."/>
            <person name="Toth E."/>
        </authorList>
    </citation>
    <scope>NUCLEOTIDE SEQUENCE [LARGE SCALE GENOMIC DNA]</scope>
    <source>
        <strain evidence="9 10">MG-N-17</strain>
    </source>
</reference>
<feature type="modified residue" description="4-aspartylphosphate" evidence="6">
    <location>
        <position position="56"/>
    </location>
</feature>
<dbReference type="PROSITE" id="PS50043">
    <property type="entry name" value="HTH_LUXR_2"/>
    <property type="match status" value="1"/>
</dbReference>
<evidence type="ECO:0000313" key="10">
    <source>
        <dbReference type="Proteomes" id="UP000306196"/>
    </source>
</evidence>
<dbReference type="PANTHER" id="PTHR44688:SF16">
    <property type="entry name" value="DNA-BINDING TRANSCRIPTIONAL ACTIVATOR DEVR_DOSR"/>
    <property type="match status" value="1"/>
</dbReference>
<evidence type="ECO:0000256" key="1">
    <source>
        <dbReference type="ARBA" id="ARBA00022553"/>
    </source>
</evidence>
<evidence type="ECO:0000259" key="8">
    <source>
        <dbReference type="PROSITE" id="PS50110"/>
    </source>
</evidence>
<keyword evidence="4" id="KW-0238">DNA-binding</keyword>
<dbReference type="SMART" id="SM00448">
    <property type="entry name" value="REC"/>
    <property type="match status" value="1"/>
</dbReference>
<keyword evidence="3" id="KW-0805">Transcription regulation</keyword>
<dbReference type="SUPFAM" id="SSF52172">
    <property type="entry name" value="CheY-like"/>
    <property type="match status" value="1"/>
</dbReference>
<keyword evidence="2" id="KW-0902">Two-component regulatory system</keyword>
<dbReference type="CDD" id="cd06170">
    <property type="entry name" value="LuxR_C_like"/>
    <property type="match status" value="1"/>
</dbReference>
<dbReference type="InterPro" id="IPR011006">
    <property type="entry name" value="CheY-like_superfamily"/>
</dbReference>
<dbReference type="CDD" id="cd17537">
    <property type="entry name" value="REC_FixJ"/>
    <property type="match status" value="1"/>
</dbReference>
<organism evidence="9 10">
    <name type="scientific">Phragmitibacter flavus</name>
    <dbReference type="NCBI Taxonomy" id="2576071"/>
    <lineage>
        <taxon>Bacteria</taxon>
        <taxon>Pseudomonadati</taxon>
        <taxon>Verrucomicrobiota</taxon>
        <taxon>Verrucomicrobiia</taxon>
        <taxon>Verrucomicrobiales</taxon>
        <taxon>Verrucomicrobiaceae</taxon>
        <taxon>Phragmitibacter</taxon>
    </lineage>
</organism>
<gene>
    <name evidence="9" type="ORF">FEM03_13280</name>
</gene>
<dbReference type="FunFam" id="3.40.50.2300:FF:000018">
    <property type="entry name" value="DNA-binding transcriptional regulator NtrC"/>
    <property type="match status" value="1"/>
</dbReference>
<dbReference type="GO" id="GO:0003677">
    <property type="term" value="F:DNA binding"/>
    <property type="evidence" value="ECO:0007669"/>
    <property type="project" value="UniProtKB-KW"/>
</dbReference>
<comment type="caution">
    <text evidence="9">The sequence shown here is derived from an EMBL/GenBank/DDBJ whole genome shotgun (WGS) entry which is preliminary data.</text>
</comment>
<dbReference type="Pfam" id="PF00196">
    <property type="entry name" value="GerE"/>
    <property type="match status" value="1"/>
</dbReference>
<dbReference type="AlphaFoldDB" id="A0A5R8KCY5"/>
<evidence type="ECO:0000256" key="5">
    <source>
        <dbReference type="ARBA" id="ARBA00023163"/>
    </source>
</evidence>
<keyword evidence="5" id="KW-0804">Transcription</keyword>
<evidence type="ECO:0000259" key="7">
    <source>
        <dbReference type="PROSITE" id="PS50043"/>
    </source>
</evidence>
<dbReference type="InterPro" id="IPR001789">
    <property type="entry name" value="Sig_transdc_resp-reg_receiver"/>
</dbReference>
<accession>A0A5R8KCY5</accession>
<dbReference type="OrthoDB" id="271936at2"/>
<keyword evidence="1 6" id="KW-0597">Phosphoprotein</keyword>
<dbReference type="SMART" id="SM00421">
    <property type="entry name" value="HTH_LUXR"/>
    <property type="match status" value="1"/>
</dbReference>
<evidence type="ECO:0000256" key="3">
    <source>
        <dbReference type="ARBA" id="ARBA00023015"/>
    </source>
</evidence>
<dbReference type="Proteomes" id="UP000306196">
    <property type="component" value="Unassembled WGS sequence"/>
</dbReference>
<dbReference type="PANTHER" id="PTHR44688">
    <property type="entry name" value="DNA-BINDING TRANSCRIPTIONAL ACTIVATOR DEVR_DOSR"/>
    <property type="match status" value="1"/>
</dbReference>
<evidence type="ECO:0000256" key="4">
    <source>
        <dbReference type="ARBA" id="ARBA00023125"/>
    </source>
</evidence>
<name>A0A5R8KCY5_9BACT</name>
<dbReference type="Gene3D" id="3.40.50.2300">
    <property type="match status" value="1"/>
</dbReference>
<dbReference type="GO" id="GO:0000160">
    <property type="term" value="P:phosphorelay signal transduction system"/>
    <property type="evidence" value="ECO:0007669"/>
    <property type="project" value="UniProtKB-KW"/>
</dbReference>
<dbReference type="PROSITE" id="PS50110">
    <property type="entry name" value="RESPONSE_REGULATORY"/>
    <property type="match status" value="1"/>
</dbReference>
<keyword evidence="10" id="KW-1185">Reference proteome</keyword>
<evidence type="ECO:0000313" key="9">
    <source>
        <dbReference type="EMBL" id="TLD70161.1"/>
    </source>
</evidence>
<dbReference type="InterPro" id="IPR016032">
    <property type="entry name" value="Sig_transdc_resp-reg_C-effctor"/>
</dbReference>
<dbReference type="Pfam" id="PF00072">
    <property type="entry name" value="Response_reg"/>
    <property type="match status" value="1"/>
</dbReference>
<sequence>MKPEAAKVFIVDDDASVRSSLANLLESADFDSEEFPSAEDFLAVAPHSGPACLVLDVCMPCLNGLALQERLAAEGRFERIVFITGHGDIPMGIKAMKHGAVDFLPKPFDDHALLEAVKQALAHSAATRQKRGFRAEARARVAQLNAKEYEVFRLLIAGLLNKQIAEQLSVAIRTVKRHRSSVMEKLGVCSMAELTRLAQQAGVQPLYELSPRGHGESA</sequence>
<dbReference type="RefSeq" id="WP_138086758.1">
    <property type="nucleotide sequence ID" value="NZ_VAUV01000009.1"/>
</dbReference>
<feature type="domain" description="HTH luxR-type" evidence="7">
    <location>
        <begin position="137"/>
        <end position="202"/>
    </location>
</feature>
<dbReference type="PROSITE" id="PS00622">
    <property type="entry name" value="HTH_LUXR_1"/>
    <property type="match status" value="1"/>
</dbReference>
<evidence type="ECO:0000256" key="6">
    <source>
        <dbReference type="PROSITE-ProRule" id="PRU00169"/>
    </source>
</evidence>
<dbReference type="GO" id="GO:0006355">
    <property type="term" value="P:regulation of DNA-templated transcription"/>
    <property type="evidence" value="ECO:0007669"/>
    <property type="project" value="InterPro"/>
</dbReference>
<dbReference type="PRINTS" id="PR00038">
    <property type="entry name" value="HTHLUXR"/>
</dbReference>
<feature type="domain" description="Response regulatory" evidence="8">
    <location>
        <begin position="7"/>
        <end position="121"/>
    </location>
</feature>
<proteinExistence type="predicted"/>
<dbReference type="InterPro" id="IPR000792">
    <property type="entry name" value="Tscrpt_reg_LuxR_C"/>
</dbReference>